<dbReference type="Gene3D" id="3.30.980.10">
    <property type="entry name" value="Threonyl-trna Synthetase, Chain A, domain 2"/>
    <property type="match status" value="1"/>
</dbReference>
<dbReference type="EMBL" id="UINC01055467">
    <property type="protein sequence ID" value="SVB74374.1"/>
    <property type="molecule type" value="Genomic_DNA"/>
</dbReference>
<keyword evidence="1" id="KW-0648">Protein biosynthesis</keyword>
<dbReference type="InterPro" id="IPR018163">
    <property type="entry name" value="Thr/Ala-tRNA-synth_IIc_edit"/>
</dbReference>
<dbReference type="Pfam" id="PF02824">
    <property type="entry name" value="TGS"/>
    <property type="match status" value="1"/>
</dbReference>
<evidence type="ECO:0000256" key="1">
    <source>
        <dbReference type="ARBA" id="ARBA00022917"/>
    </source>
</evidence>
<dbReference type="PANTHER" id="PTHR11451:SF44">
    <property type="entry name" value="THREONINE--TRNA LIGASE, CHLOROPLASTIC_MITOCHONDRIAL 2"/>
    <property type="match status" value="1"/>
</dbReference>
<feature type="non-terminal residue" evidence="3">
    <location>
        <position position="209"/>
    </location>
</feature>
<dbReference type="CDD" id="cd01667">
    <property type="entry name" value="TGS_ThrRS"/>
    <property type="match status" value="1"/>
</dbReference>
<feature type="domain" description="TGS" evidence="2">
    <location>
        <begin position="1"/>
        <end position="63"/>
    </location>
</feature>
<dbReference type="PANTHER" id="PTHR11451">
    <property type="entry name" value="THREONINE-TRNA LIGASE"/>
    <property type="match status" value="1"/>
</dbReference>
<dbReference type="PROSITE" id="PS51880">
    <property type="entry name" value="TGS"/>
    <property type="match status" value="1"/>
</dbReference>
<dbReference type="InterPro" id="IPR012675">
    <property type="entry name" value="Beta-grasp_dom_sf"/>
</dbReference>
<dbReference type="InterPro" id="IPR004095">
    <property type="entry name" value="TGS"/>
</dbReference>
<reference evidence="3" key="1">
    <citation type="submission" date="2018-05" db="EMBL/GenBank/DDBJ databases">
        <authorList>
            <person name="Lanie J.A."/>
            <person name="Ng W.-L."/>
            <person name="Kazmierczak K.M."/>
            <person name="Andrzejewski T.M."/>
            <person name="Davidsen T.M."/>
            <person name="Wayne K.J."/>
            <person name="Tettelin H."/>
            <person name="Glass J.I."/>
            <person name="Rusch D."/>
            <person name="Podicherti R."/>
            <person name="Tsui H.-C.T."/>
            <person name="Winkler M.E."/>
        </authorList>
    </citation>
    <scope>NUCLEOTIDE SEQUENCE</scope>
</reference>
<name>A0A382GI46_9ZZZZ</name>
<dbReference type="InterPro" id="IPR012676">
    <property type="entry name" value="TGS-like"/>
</dbReference>
<dbReference type="GO" id="GO:0006435">
    <property type="term" value="P:threonyl-tRNA aminoacylation"/>
    <property type="evidence" value="ECO:0007669"/>
    <property type="project" value="TreeGrafter"/>
</dbReference>
<accession>A0A382GI46</accession>
<sequence length="209" mass="21894">MADITVSLPDGSTRTLGSGATAADLAADIGSGLARDAIAAVIDGEERDLVVALADGATVEIVTPSTDRGLETLRHSTAHVLAQAVLGLWPGATFAIGPPIEHGFYYDFELSDDATFGPEDLEAIDSRMREIIAADQAFERGETSADQALEIFADHAYKREIIEKVASGEATGELADEAGAEGAVSYYRNGDDFVDLCRGPHVPSTGRLG</sequence>
<gene>
    <name evidence="3" type="ORF">METZ01_LOCUS227228</name>
</gene>
<dbReference type="SUPFAM" id="SSF55186">
    <property type="entry name" value="ThrRS/AlaRS common domain"/>
    <property type="match status" value="1"/>
</dbReference>
<organism evidence="3">
    <name type="scientific">marine metagenome</name>
    <dbReference type="NCBI Taxonomy" id="408172"/>
    <lineage>
        <taxon>unclassified sequences</taxon>
        <taxon>metagenomes</taxon>
        <taxon>ecological metagenomes</taxon>
    </lineage>
</organism>
<dbReference type="AlphaFoldDB" id="A0A382GI46"/>
<proteinExistence type="predicted"/>
<evidence type="ECO:0000313" key="3">
    <source>
        <dbReference type="EMBL" id="SVB74374.1"/>
    </source>
</evidence>
<evidence type="ECO:0000259" key="2">
    <source>
        <dbReference type="PROSITE" id="PS51880"/>
    </source>
</evidence>
<dbReference type="SUPFAM" id="SSF81271">
    <property type="entry name" value="TGS-like"/>
    <property type="match status" value="1"/>
</dbReference>
<protein>
    <recommendedName>
        <fullName evidence="2">TGS domain-containing protein</fullName>
    </recommendedName>
</protein>
<dbReference type="InterPro" id="IPR012947">
    <property type="entry name" value="tRNA_SAD"/>
</dbReference>
<dbReference type="Gene3D" id="3.30.54.20">
    <property type="match status" value="1"/>
</dbReference>
<dbReference type="Pfam" id="PF07973">
    <property type="entry name" value="tRNA_SAD"/>
    <property type="match status" value="1"/>
</dbReference>
<dbReference type="GO" id="GO:0004829">
    <property type="term" value="F:threonine-tRNA ligase activity"/>
    <property type="evidence" value="ECO:0007669"/>
    <property type="project" value="TreeGrafter"/>
</dbReference>
<dbReference type="Gene3D" id="3.10.20.30">
    <property type="match status" value="1"/>
</dbReference>
<dbReference type="GO" id="GO:0005524">
    <property type="term" value="F:ATP binding"/>
    <property type="evidence" value="ECO:0007669"/>
    <property type="project" value="InterPro"/>
</dbReference>